<dbReference type="SUPFAM" id="SSF50129">
    <property type="entry name" value="GroES-like"/>
    <property type="match status" value="1"/>
</dbReference>
<dbReference type="InterPro" id="IPR013149">
    <property type="entry name" value="ADH-like_C"/>
</dbReference>
<dbReference type="InterPro" id="IPR011032">
    <property type="entry name" value="GroES-like_sf"/>
</dbReference>
<dbReference type="EMBL" id="CP067089">
    <property type="protein sequence ID" value="QQO10980.1"/>
    <property type="molecule type" value="Genomic_DNA"/>
</dbReference>
<dbReference type="Pfam" id="PF08240">
    <property type="entry name" value="ADH_N"/>
    <property type="match status" value="1"/>
</dbReference>
<dbReference type="Pfam" id="PF00107">
    <property type="entry name" value="ADH_zinc_N"/>
    <property type="match status" value="1"/>
</dbReference>
<keyword evidence="3" id="KW-0560">Oxidoreductase</keyword>
<evidence type="ECO:0000313" key="8">
    <source>
        <dbReference type="Proteomes" id="UP000595917"/>
    </source>
</evidence>
<name>A0A7T7XR56_9SPIR</name>
<comment type="similarity">
    <text evidence="4">Belongs to the zinc-containing alcohol dehydrogenase family.</text>
</comment>
<dbReference type="GO" id="GO:0016491">
    <property type="term" value="F:oxidoreductase activity"/>
    <property type="evidence" value="ECO:0007669"/>
    <property type="project" value="UniProtKB-KW"/>
</dbReference>
<reference evidence="7" key="1">
    <citation type="submission" date="2021-01" db="EMBL/GenBank/DDBJ databases">
        <title>Description of Breznakiella homolactica.</title>
        <authorList>
            <person name="Song Y."/>
            <person name="Brune A."/>
        </authorList>
    </citation>
    <scope>NUCLEOTIDE SEQUENCE</scope>
    <source>
        <strain evidence="7">RmG30</strain>
    </source>
</reference>
<keyword evidence="1 4" id="KW-0479">Metal-binding</keyword>
<evidence type="ECO:0000313" key="7">
    <source>
        <dbReference type="EMBL" id="QQO10980.1"/>
    </source>
</evidence>
<protein>
    <submittedName>
        <fullName evidence="7">Alcohol dehydrogenase catalytic domain-containing protein</fullName>
    </submittedName>
</protein>
<dbReference type="InterPro" id="IPR013154">
    <property type="entry name" value="ADH-like_N"/>
</dbReference>
<proteinExistence type="inferred from homology"/>
<organism evidence="7 8">
    <name type="scientific">Breznakiella homolactica</name>
    <dbReference type="NCBI Taxonomy" id="2798577"/>
    <lineage>
        <taxon>Bacteria</taxon>
        <taxon>Pseudomonadati</taxon>
        <taxon>Spirochaetota</taxon>
        <taxon>Spirochaetia</taxon>
        <taxon>Spirochaetales</taxon>
        <taxon>Breznakiellaceae</taxon>
        <taxon>Breznakiella</taxon>
    </lineage>
</organism>
<dbReference type="GO" id="GO:0008270">
    <property type="term" value="F:zinc ion binding"/>
    <property type="evidence" value="ECO:0007669"/>
    <property type="project" value="InterPro"/>
</dbReference>
<evidence type="ECO:0000256" key="3">
    <source>
        <dbReference type="ARBA" id="ARBA00023002"/>
    </source>
</evidence>
<dbReference type="Gene3D" id="3.90.180.10">
    <property type="entry name" value="Medium-chain alcohol dehydrogenases, catalytic domain"/>
    <property type="match status" value="2"/>
</dbReference>
<keyword evidence="2 4" id="KW-0862">Zinc</keyword>
<dbReference type="PANTHER" id="PTHR43401:SF2">
    <property type="entry name" value="L-THREONINE 3-DEHYDROGENASE"/>
    <property type="match status" value="1"/>
</dbReference>
<evidence type="ECO:0000256" key="4">
    <source>
        <dbReference type="RuleBase" id="RU361277"/>
    </source>
</evidence>
<accession>A0A7T7XR56</accession>
<evidence type="ECO:0000259" key="6">
    <source>
        <dbReference type="Pfam" id="PF08240"/>
    </source>
</evidence>
<dbReference type="PROSITE" id="PS00059">
    <property type="entry name" value="ADH_ZINC"/>
    <property type="match status" value="1"/>
</dbReference>
<feature type="domain" description="Alcohol dehydrogenase-like N-terminal" evidence="6">
    <location>
        <begin position="45"/>
        <end position="124"/>
    </location>
</feature>
<sequence length="343" mass="38389">MPTKMKFAEFEYSDDFTAPGTQRVAILEKPFRMKVVAAKIPEPSDDELRIKIKYVGICGSDLEAYRGNRKPEFISFPSRLGHEVAGTIDKVGKNIRGLKPGQKVTCRYVWGAYAEYIVCRPFNVQVVPDDFDMKDISLIEILPGVIHAAELSQCDSGRTVLITGQGVSGLVLTQVMALYSPKELVVTDTKDRNLELAKKYGATRTYKIPSETTPTMDILEKDFPDGFDIVIPCLLEGASVADAMACARTAGKIVMYGGIGICHEELDFFKVHRMRLEILATEPKRDIDMYRYFKEGIALVKDGLVNTGEFIDRIYPLSEIQEAFDIRNDKSNDVIHILVDAEN</sequence>
<evidence type="ECO:0000256" key="2">
    <source>
        <dbReference type="ARBA" id="ARBA00022833"/>
    </source>
</evidence>
<dbReference type="Gene3D" id="3.40.50.720">
    <property type="entry name" value="NAD(P)-binding Rossmann-like Domain"/>
    <property type="match status" value="1"/>
</dbReference>
<evidence type="ECO:0000256" key="1">
    <source>
        <dbReference type="ARBA" id="ARBA00022723"/>
    </source>
</evidence>
<dbReference type="InterPro" id="IPR002328">
    <property type="entry name" value="ADH_Zn_CS"/>
</dbReference>
<dbReference type="SUPFAM" id="SSF51735">
    <property type="entry name" value="NAD(P)-binding Rossmann-fold domains"/>
    <property type="match status" value="1"/>
</dbReference>
<gene>
    <name evidence="7" type="ORF">JFL75_08695</name>
</gene>
<comment type="cofactor">
    <cofactor evidence="4">
        <name>Zn(2+)</name>
        <dbReference type="ChEBI" id="CHEBI:29105"/>
    </cofactor>
</comment>
<dbReference type="PANTHER" id="PTHR43401">
    <property type="entry name" value="L-THREONINE 3-DEHYDROGENASE"/>
    <property type="match status" value="1"/>
</dbReference>
<feature type="domain" description="Alcohol dehydrogenase-like C-terminal" evidence="5">
    <location>
        <begin position="181"/>
        <end position="277"/>
    </location>
</feature>
<dbReference type="InterPro" id="IPR036291">
    <property type="entry name" value="NAD(P)-bd_dom_sf"/>
</dbReference>
<dbReference type="RefSeq" id="WP_215628286.1">
    <property type="nucleotide sequence ID" value="NZ_CP067089.2"/>
</dbReference>
<keyword evidence="8" id="KW-1185">Reference proteome</keyword>
<dbReference type="InterPro" id="IPR050129">
    <property type="entry name" value="Zn_alcohol_dh"/>
</dbReference>
<dbReference type="KEGG" id="bhc:JFL75_08695"/>
<evidence type="ECO:0000259" key="5">
    <source>
        <dbReference type="Pfam" id="PF00107"/>
    </source>
</evidence>
<dbReference type="Proteomes" id="UP000595917">
    <property type="component" value="Chromosome"/>
</dbReference>
<dbReference type="AlphaFoldDB" id="A0A7T7XR56"/>